<feature type="domain" description="Malectin-like" evidence="10">
    <location>
        <begin position="29"/>
        <end position="346"/>
    </location>
</feature>
<evidence type="ECO:0000259" key="9">
    <source>
        <dbReference type="Pfam" id="PF08263"/>
    </source>
</evidence>
<dbReference type="FunFam" id="3.80.10.10:FF:000129">
    <property type="entry name" value="Leucine-rich repeat receptor-like kinase"/>
    <property type="match status" value="1"/>
</dbReference>
<dbReference type="Gene3D" id="2.60.120.430">
    <property type="entry name" value="Galactose-binding lectin"/>
    <property type="match status" value="1"/>
</dbReference>
<dbReference type="Proteomes" id="UP000327157">
    <property type="component" value="Chromosome 13"/>
</dbReference>
<evidence type="ECO:0000256" key="7">
    <source>
        <dbReference type="ARBA" id="ARBA00023136"/>
    </source>
</evidence>
<evidence type="ECO:0000256" key="8">
    <source>
        <dbReference type="SAM" id="SignalP"/>
    </source>
</evidence>
<evidence type="ECO:0000256" key="3">
    <source>
        <dbReference type="ARBA" id="ARBA00022692"/>
    </source>
</evidence>
<dbReference type="Gene3D" id="3.80.10.10">
    <property type="entry name" value="Ribonuclease Inhibitor"/>
    <property type="match status" value="1"/>
</dbReference>
<keyword evidence="12" id="KW-1185">Reference proteome</keyword>
<evidence type="ECO:0000256" key="5">
    <source>
        <dbReference type="ARBA" id="ARBA00022737"/>
    </source>
</evidence>
<reference evidence="11 12" key="3">
    <citation type="submission" date="2019-11" db="EMBL/GenBank/DDBJ databases">
        <title>A de novo genome assembly of a pear dwarfing rootstock.</title>
        <authorList>
            <person name="Wang F."/>
            <person name="Wang J."/>
            <person name="Li S."/>
            <person name="Zhang Y."/>
            <person name="Fang M."/>
            <person name="Ma L."/>
            <person name="Zhao Y."/>
            <person name="Jiang S."/>
        </authorList>
    </citation>
    <scope>NUCLEOTIDE SEQUENCE [LARGE SCALE GENOMIC DNA]</scope>
    <source>
        <strain evidence="11">S2</strain>
        <tissue evidence="11">Leaf</tissue>
    </source>
</reference>
<evidence type="ECO:0000256" key="6">
    <source>
        <dbReference type="ARBA" id="ARBA00022989"/>
    </source>
</evidence>
<comment type="subcellular location">
    <subcellularLocation>
        <location evidence="1">Membrane</location>
        <topology evidence="1">Single-pass membrane protein</topology>
    </subcellularLocation>
</comment>
<comment type="caution">
    <text evidence="11">The sequence shown here is derived from an EMBL/GenBank/DDBJ whole genome shotgun (WGS) entry which is preliminary data.</text>
</comment>
<dbReference type="GO" id="GO:0016020">
    <property type="term" value="C:membrane"/>
    <property type="evidence" value="ECO:0007669"/>
    <property type="project" value="UniProtKB-SubCell"/>
</dbReference>
<keyword evidence="7" id="KW-0472">Membrane</keyword>
<feature type="domain" description="Leucine-rich repeat-containing N-terminal plant-type" evidence="9">
    <location>
        <begin position="356"/>
        <end position="393"/>
    </location>
</feature>
<dbReference type="Pfam" id="PF08263">
    <property type="entry name" value="LRRNT_2"/>
    <property type="match status" value="1"/>
</dbReference>
<keyword evidence="6" id="KW-1133">Transmembrane helix</keyword>
<feature type="signal peptide" evidence="8">
    <location>
        <begin position="1"/>
        <end position="20"/>
    </location>
</feature>
<gene>
    <name evidence="11" type="ORF">D8674_009863</name>
</gene>
<dbReference type="SUPFAM" id="SSF52058">
    <property type="entry name" value="L domain-like"/>
    <property type="match status" value="1"/>
</dbReference>
<keyword evidence="4 8" id="KW-0732">Signal</keyword>
<dbReference type="OrthoDB" id="1394818at2759"/>
<keyword evidence="11" id="KW-0808">Transferase</keyword>
<dbReference type="InterPro" id="IPR024788">
    <property type="entry name" value="Malectin-like_Carb-bd_dom"/>
</dbReference>
<protein>
    <submittedName>
        <fullName evidence="11">Leucine-rich repeat receptor-like serine/threonine-protein kinase</fullName>
    </submittedName>
</protein>
<dbReference type="InterPro" id="IPR013210">
    <property type="entry name" value="LRR_N_plant-typ"/>
</dbReference>
<dbReference type="InterPro" id="IPR001611">
    <property type="entry name" value="Leu-rich_rpt"/>
</dbReference>
<accession>A0A5N5FEE1</accession>
<keyword evidence="11" id="KW-0418">Kinase</keyword>
<dbReference type="InterPro" id="IPR032675">
    <property type="entry name" value="LRR_dom_sf"/>
</dbReference>
<keyword evidence="3" id="KW-0812">Transmembrane</keyword>
<keyword evidence="2" id="KW-0433">Leucine-rich repeat</keyword>
<reference evidence="11 12" key="1">
    <citation type="submission" date="2019-09" db="EMBL/GenBank/DDBJ databases">
        <authorList>
            <person name="Ou C."/>
        </authorList>
    </citation>
    <scope>NUCLEOTIDE SEQUENCE [LARGE SCALE GENOMIC DNA]</scope>
    <source>
        <strain evidence="11">S2</strain>
        <tissue evidence="11">Leaf</tissue>
    </source>
</reference>
<name>A0A5N5FEE1_9ROSA</name>
<evidence type="ECO:0000256" key="1">
    <source>
        <dbReference type="ARBA" id="ARBA00004167"/>
    </source>
</evidence>
<keyword evidence="5" id="KW-0677">Repeat</keyword>
<evidence type="ECO:0000259" key="10">
    <source>
        <dbReference type="Pfam" id="PF12819"/>
    </source>
</evidence>
<reference evidence="12" key="2">
    <citation type="submission" date="2019-10" db="EMBL/GenBank/DDBJ databases">
        <title>A de novo genome assembly of a pear dwarfing rootstock.</title>
        <authorList>
            <person name="Wang F."/>
            <person name="Wang J."/>
            <person name="Li S."/>
            <person name="Zhang Y."/>
            <person name="Fang M."/>
            <person name="Ma L."/>
            <person name="Zhao Y."/>
            <person name="Jiang S."/>
        </authorList>
    </citation>
    <scope>NUCLEOTIDE SEQUENCE [LARGE SCALE GENOMIC DNA]</scope>
</reference>
<evidence type="ECO:0000256" key="2">
    <source>
        <dbReference type="ARBA" id="ARBA00022614"/>
    </source>
</evidence>
<dbReference type="AlphaFoldDB" id="A0A5N5FEE1"/>
<feature type="chain" id="PRO_5024458959" evidence="8">
    <location>
        <begin position="21"/>
        <end position="510"/>
    </location>
</feature>
<evidence type="ECO:0000313" key="11">
    <source>
        <dbReference type="EMBL" id="KAB2599592.1"/>
    </source>
</evidence>
<dbReference type="PANTHER" id="PTHR45631">
    <property type="entry name" value="OS07G0107800 PROTEIN-RELATED"/>
    <property type="match status" value="1"/>
</dbReference>
<evidence type="ECO:0000313" key="12">
    <source>
        <dbReference type="Proteomes" id="UP000327157"/>
    </source>
</evidence>
<keyword evidence="11" id="KW-0675">Receptor</keyword>
<organism evidence="11 12">
    <name type="scientific">Pyrus ussuriensis x Pyrus communis</name>
    <dbReference type="NCBI Taxonomy" id="2448454"/>
    <lineage>
        <taxon>Eukaryota</taxon>
        <taxon>Viridiplantae</taxon>
        <taxon>Streptophyta</taxon>
        <taxon>Embryophyta</taxon>
        <taxon>Tracheophyta</taxon>
        <taxon>Spermatophyta</taxon>
        <taxon>Magnoliopsida</taxon>
        <taxon>eudicotyledons</taxon>
        <taxon>Gunneridae</taxon>
        <taxon>Pentapetalae</taxon>
        <taxon>rosids</taxon>
        <taxon>fabids</taxon>
        <taxon>Rosales</taxon>
        <taxon>Rosaceae</taxon>
        <taxon>Amygdaloideae</taxon>
        <taxon>Maleae</taxon>
        <taxon>Pyrus</taxon>
    </lineage>
</organism>
<proteinExistence type="predicted"/>
<sequence>MSLSLLPLLLLLSLLPLSLSLSLPRGTLINCGAAVKSEIDGREWLPDTGFVSGGTSRNLTTPGLVPILSTARSFPNYPHRKFCYTVHVYRNAKYMVRTTYYYYGSDSPPVFDQIVDGTFWAVINTTEDYANGMSSYYEGVFLAQGKTMSVCLGSNNYTESDPFISALEFVILEDSLYNSTDFKSHGLSLVARNGFGYTGPIIRYPDDQFDRFWVPFEELNPLIPINVSNSNASVSGMWNMPPSKVFESELTTGQAEAMELDWPPGSVSESKYYIALYFASGDSSGSRVINISINGVQYYKDLDVKPGGLVVYATQWPLSGSTRITMTPSGRSIGGALINAGEVFDVLPLGGTTLTRDVIALQGVKQSLQNPPPGWSGDPCLPRQYSWTGITCSSGPRVRVVSLNLTSMGLSGSLSPRIANMTALSNILLGKNKFTGPIPDLSSLKLLEKLHLEDNHFSGNIPSSLGSIDSLHELFLQNNCLTGEVPDSLVGKSGLDLRTSGNSFSAPPPT</sequence>
<dbReference type="GO" id="GO:0016301">
    <property type="term" value="F:kinase activity"/>
    <property type="evidence" value="ECO:0007669"/>
    <property type="project" value="UniProtKB-KW"/>
</dbReference>
<dbReference type="EMBL" id="SMOL01000753">
    <property type="protein sequence ID" value="KAB2599592.1"/>
    <property type="molecule type" value="Genomic_DNA"/>
</dbReference>
<evidence type="ECO:0000256" key="4">
    <source>
        <dbReference type="ARBA" id="ARBA00022729"/>
    </source>
</evidence>
<dbReference type="Pfam" id="PF00560">
    <property type="entry name" value="LRR_1"/>
    <property type="match status" value="2"/>
</dbReference>
<dbReference type="PANTHER" id="PTHR45631:SF3">
    <property type="entry name" value="OS05G0393100 PROTEIN"/>
    <property type="match status" value="1"/>
</dbReference>
<dbReference type="Pfam" id="PF12819">
    <property type="entry name" value="Malectin_like"/>
    <property type="match status" value="1"/>
</dbReference>